<dbReference type="InterPro" id="IPR002035">
    <property type="entry name" value="VWF_A"/>
</dbReference>
<dbReference type="CDD" id="cd00198">
    <property type="entry name" value="vWFA"/>
    <property type="match status" value="1"/>
</dbReference>
<dbReference type="AlphaFoldDB" id="A0A844HQ36"/>
<feature type="transmembrane region" description="Helical" evidence="1">
    <location>
        <begin position="7"/>
        <end position="24"/>
    </location>
</feature>
<dbReference type="SUPFAM" id="SSF53300">
    <property type="entry name" value="vWA-like"/>
    <property type="match status" value="1"/>
</dbReference>
<proteinExistence type="predicted"/>
<dbReference type="Gene3D" id="3.40.50.410">
    <property type="entry name" value="von Willebrand factor, type A domain"/>
    <property type="match status" value="1"/>
</dbReference>
<organism evidence="3 4">
    <name type="scientific">Paracoccus litorisediminis</name>
    <dbReference type="NCBI Taxonomy" id="2006130"/>
    <lineage>
        <taxon>Bacteria</taxon>
        <taxon>Pseudomonadati</taxon>
        <taxon>Pseudomonadota</taxon>
        <taxon>Alphaproteobacteria</taxon>
        <taxon>Rhodobacterales</taxon>
        <taxon>Paracoccaceae</taxon>
        <taxon>Paracoccus</taxon>
    </lineage>
</organism>
<keyword evidence="4" id="KW-1185">Reference proteome</keyword>
<name>A0A844HQ36_9RHOB</name>
<evidence type="ECO:0000259" key="2">
    <source>
        <dbReference type="Pfam" id="PF13519"/>
    </source>
</evidence>
<dbReference type="InterPro" id="IPR036465">
    <property type="entry name" value="vWFA_dom_sf"/>
</dbReference>
<dbReference type="RefSeq" id="WP_155040211.1">
    <property type="nucleotide sequence ID" value="NZ_JBHGCD010000028.1"/>
</dbReference>
<accession>A0A844HQ36</accession>
<keyword evidence="1" id="KW-0812">Transmembrane</keyword>
<feature type="transmembrane region" description="Helical" evidence="1">
    <location>
        <begin position="30"/>
        <end position="50"/>
    </location>
</feature>
<evidence type="ECO:0000256" key="1">
    <source>
        <dbReference type="SAM" id="Phobius"/>
    </source>
</evidence>
<feature type="transmembrane region" description="Helical" evidence="1">
    <location>
        <begin position="57"/>
        <end position="77"/>
    </location>
</feature>
<gene>
    <name evidence="3" type="ORF">GL300_13705</name>
</gene>
<reference evidence="3 4" key="1">
    <citation type="submission" date="2019-11" db="EMBL/GenBank/DDBJ databases">
        <authorList>
            <person name="Dong K."/>
        </authorList>
    </citation>
    <scope>NUCLEOTIDE SEQUENCE [LARGE SCALE GENOMIC DNA]</scope>
    <source>
        <strain evidence="3 4">NBRC 112902</strain>
    </source>
</reference>
<keyword evidence="1" id="KW-0472">Membrane</keyword>
<comment type="caution">
    <text evidence="3">The sequence shown here is derived from an EMBL/GenBank/DDBJ whole genome shotgun (WGS) entry which is preliminary data.</text>
</comment>
<dbReference type="EMBL" id="WMIG01000007">
    <property type="protein sequence ID" value="MTH60265.1"/>
    <property type="molecule type" value="Genomic_DNA"/>
</dbReference>
<evidence type="ECO:0000313" key="4">
    <source>
        <dbReference type="Proteomes" id="UP000449846"/>
    </source>
</evidence>
<protein>
    <submittedName>
        <fullName evidence="3">VWA domain-containing protein</fullName>
    </submittedName>
</protein>
<dbReference type="Pfam" id="PF13519">
    <property type="entry name" value="VWA_2"/>
    <property type="match status" value="1"/>
</dbReference>
<evidence type="ECO:0000313" key="3">
    <source>
        <dbReference type="EMBL" id="MTH60265.1"/>
    </source>
</evidence>
<dbReference type="Proteomes" id="UP000449846">
    <property type="component" value="Unassembled WGS sequence"/>
</dbReference>
<dbReference type="OrthoDB" id="8456929at2"/>
<feature type="domain" description="VWFA" evidence="2">
    <location>
        <begin position="91"/>
        <end position="195"/>
    </location>
</feature>
<sequence>MILLRPWWLLALPLIAALALWLWRRGPDAGGWQTVLPAPMLGGLAALGWLDRQGGRAHLAPLAGAAALALGLAGPALPRADMPVFAQSDAVLLALDMSPSVTGGANASGLADGQAAAAQVIAGLAGRPVGLILFAREAYAASAPTTDPQVLDSLIAVLDPQTLPDRGSNPAAALALAGQMLAGTSRADLVLISDGGGADHPAALAEAERLRQKDIGLWSLSVEGTRGTDTAALTGLAPQGSADATSPAPVIAGLTRSGLTKDTQLTMLRYRDLGPWIAALALIPLLMQFRRQA</sequence>
<keyword evidence="1" id="KW-1133">Transmembrane helix</keyword>